<dbReference type="SMART" id="SM00346">
    <property type="entry name" value="HTH_ICLR"/>
    <property type="match status" value="1"/>
</dbReference>
<dbReference type="InterPro" id="IPR029016">
    <property type="entry name" value="GAF-like_dom_sf"/>
</dbReference>
<organism evidence="6 7">
    <name type="scientific">Haloferax massiliensis</name>
    <dbReference type="NCBI Taxonomy" id="1476858"/>
    <lineage>
        <taxon>Archaea</taxon>
        <taxon>Methanobacteriati</taxon>
        <taxon>Methanobacteriota</taxon>
        <taxon>Stenosarchaea group</taxon>
        <taxon>Halobacteria</taxon>
        <taxon>Halobacteriales</taxon>
        <taxon>Haloferacaceae</taxon>
        <taxon>Haloferax</taxon>
    </lineage>
</organism>
<proteinExistence type="predicted"/>
<name>A0A0D6JVM6_9EURY</name>
<dbReference type="PANTHER" id="PTHR30136">
    <property type="entry name" value="HELIX-TURN-HELIX TRANSCRIPTIONAL REGULATOR, ICLR FAMILY"/>
    <property type="match status" value="1"/>
</dbReference>
<dbReference type="PROSITE" id="PS51077">
    <property type="entry name" value="HTH_ICLR"/>
    <property type="match status" value="1"/>
</dbReference>
<dbReference type="InterPro" id="IPR005471">
    <property type="entry name" value="Tscrpt_reg_IclR_N"/>
</dbReference>
<evidence type="ECO:0000256" key="3">
    <source>
        <dbReference type="ARBA" id="ARBA00023163"/>
    </source>
</evidence>
<evidence type="ECO:0000313" key="7">
    <source>
        <dbReference type="Proteomes" id="UP000198902"/>
    </source>
</evidence>
<feature type="domain" description="IclR-ED" evidence="5">
    <location>
        <begin position="70"/>
        <end position="254"/>
    </location>
</feature>
<dbReference type="InterPro" id="IPR050707">
    <property type="entry name" value="HTH_MetabolicPath_Reg"/>
</dbReference>
<dbReference type="GO" id="GO:0003700">
    <property type="term" value="F:DNA-binding transcription factor activity"/>
    <property type="evidence" value="ECO:0007669"/>
    <property type="project" value="TreeGrafter"/>
</dbReference>
<dbReference type="SUPFAM" id="SSF55781">
    <property type="entry name" value="GAF domain-like"/>
    <property type="match status" value="1"/>
</dbReference>
<keyword evidence="3" id="KW-0804">Transcription</keyword>
<evidence type="ECO:0000313" key="6">
    <source>
        <dbReference type="EMBL" id="CQR52444.1"/>
    </source>
</evidence>
<feature type="domain" description="HTH iclR-type" evidence="4">
    <location>
        <begin position="10"/>
        <end position="69"/>
    </location>
</feature>
<dbReference type="AlphaFoldDB" id="A0A0D6JVM6"/>
<evidence type="ECO:0000259" key="5">
    <source>
        <dbReference type="PROSITE" id="PS51078"/>
    </source>
</evidence>
<dbReference type="InterPro" id="IPR014757">
    <property type="entry name" value="Tscrpt_reg_IclR_C"/>
</dbReference>
<evidence type="ECO:0000259" key="4">
    <source>
        <dbReference type="PROSITE" id="PS51077"/>
    </source>
</evidence>
<dbReference type="OrthoDB" id="14763at2157"/>
<keyword evidence="1" id="KW-0805">Transcription regulation</keyword>
<dbReference type="Gene3D" id="3.30.450.40">
    <property type="match status" value="1"/>
</dbReference>
<dbReference type="CDD" id="cd00090">
    <property type="entry name" value="HTH_ARSR"/>
    <property type="match status" value="1"/>
</dbReference>
<evidence type="ECO:0000256" key="2">
    <source>
        <dbReference type="ARBA" id="ARBA00023125"/>
    </source>
</evidence>
<dbReference type="SUPFAM" id="SSF46785">
    <property type="entry name" value="Winged helix' DNA-binding domain"/>
    <property type="match status" value="1"/>
</dbReference>
<dbReference type="InterPro" id="IPR036390">
    <property type="entry name" value="WH_DNA-bd_sf"/>
</dbReference>
<dbReference type="Gene3D" id="1.10.10.10">
    <property type="entry name" value="Winged helix-like DNA-binding domain superfamily/Winged helix DNA-binding domain"/>
    <property type="match status" value="1"/>
</dbReference>
<dbReference type="PROSITE" id="PS51078">
    <property type="entry name" value="ICLR_ED"/>
    <property type="match status" value="1"/>
</dbReference>
<dbReference type="InterPro" id="IPR011991">
    <property type="entry name" value="ArsR-like_HTH"/>
</dbReference>
<dbReference type="RefSeq" id="WP_089780596.1">
    <property type="nucleotide sequence ID" value="NZ_CABLRR010000004.1"/>
</dbReference>
<gene>
    <name evidence="6" type="primary">kdgR_11</name>
    <name evidence="6" type="ORF">BN996_03139</name>
</gene>
<accession>A0A0D6JVM6</accession>
<dbReference type="Pfam" id="PF01614">
    <property type="entry name" value="IclR_C"/>
    <property type="match status" value="1"/>
</dbReference>
<dbReference type="PANTHER" id="PTHR30136:SF35">
    <property type="entry name" value="HTH-TYPE TRANSCRIPTIONAL REGULATOR RV1719"/>
    <property type="match status" value="1"/>
</dbReference>
<dbReference type="Proteomes" id="UP000198902">
    <property type="component" value="Unassembled WGS sequence"/>
</dbReference>
<reference evidence="7" key="1">
    <citation type="submission" date="2015-03" db="EMBL/GenBank/DDBJ databases">
        <authorList>
            <person name="Urmite Genomes"/>
        </authorList>
    </citation>
    <scope>NUCLEOTIDE SEQUENCE [LARGE SCALE GENOMIC DNA]</scope>
    <source>
        <strain evidence="7">Arc-Hr</strain>
    </source>
</reference>
<keyword evidence="7" id="KW-1185">Reference proteome</keyword>
<sequence length="255" mass="28745">MSDREQSNHVKTARTTFRILEVLKEKNEATVTEMTQEFDLSKSSLHNYLSTLEQDGYIVKEGNTYRVGLKLLDLGGHARHRRRLYEIAKDEVTALAEETGELTNLLVEEHGKGIYLHRAHGADAVKTDSYIGQAVYLHNTGLGNAILAHLPRERVNEILDRHGMPASTENTITERSELFETLDKVAEDGYALDDETRVKGLRCVAVPIINNNDEVEGAISVSGPKSRFQDERFRETLPEKLQNVANIIELNITYT</sequence>
<keyword evidence="2" id="KW-0238">DNA-binding</keyword>
<dbReference type="Pfam" id="PF09339">
    <property type="entry name" value="HTH_IclR"/>
    <property type="match status" value="1"/>
</dbReference>
<protein>
    <submittedName>
        <fullName evidence="6">Transcriptional regulator KdgR</fullName>
    </submittedName>
</protein>
<dbReference type="GO" id="GO:0003677">
    <property type="term" value="F:DNA binding"/>
    <property type="evidence" value="ECO:0007669"/>
    <property type="project" value="UniProtKB-KW"/>
</dbReference>
<dbReference type="EMBL" id="CSTE01000004">
    <property type="protein sequence ID" value="CQR52444.1"/>
    <property type="molecule type" value="Genomic_DNA"/>
</dbReference>
<dbReference type="InterPro" id="IPR036388">
    <property type="entry name" value="WH-like_DNA-bd_sf"/>
</dbReference>
<dbReference type="GO" id="GO:0045892">
    <property type="term" value="P:negative regulation of DNA-templated transcription"/>
    <property type="evidence" value="ECO:0007669"/>
    <property type="project" value="TreeGrafter"/>
</dbReference>
<evidence type="ECO:0000256" key="1">
    <source>
        <dbReference type="ARBA" id="ARBA00023015"/>
    </source>
</evidence>